<dbReference type="PIRSF" id="PIRSF012608">
    <property type="entry name" value="UCP012608"/>
    <property type="match status" value="1"/>
</dbReference>
<reference evidence="2" key="1">
    <citation type="journal article" date="2019" name="Int. J. Syst. Evol. Microbiol.">
        <title>The Global Catalogue of Microorganisms (GCM) 10K type strain sequencing project: providing services to taxonomists for standard genome sequencing and annotation.</title>
        <authorList>
            <consortium name="The Broad Institute Genomics Platform"/>
            <consortium name="The Broad Institute Genome Sequencing Center for Infectious Disease"/>
            <person name="Wu L."/>
            <person name="Ma J."/>
        </authorList>
    </citation>
    <scope>NUCLEOTIDE SEQUENCE [LARGE SCALE GENOMIC DNA]</scope>
    <source>
        <strain evidence="2">CGMCC 1.12477</strain>
    </source>
</reference>
<accession>A0ABW4EAS2</accession>
<dbReference type="RefSeq" id="WP_379913022.1">
    <property type="nucleotide sequence ID" value="NZ_JBHUDD010000027.1"/>
</dbReference>
<dbReference type="InterPro" id="IPR011200">
    <property type="entry name" value="UCP012608"/>
</dbReference>
<dbReference type="Pfam" id="PF10094">
    <property type="entry name" value="DUF2332"/>
    <property type="match status" value="1"/>
</dbReference>
<proteinExistence type="predicted"/>
<evidence type="ECO:0000313" key="1">
    <source>
        <dbReference type="EMBL" id="MFD1508425.1"/>
    </source>
</evidence>
<name>A0ABW4EAS2_9RHOB</name>
<evidence type="ECO:0000313" key="2">
    <source>
        <dbReference type="Proteomes" id="UP001597186"/>
    </source>
</evidence>
<organism evidence="1 2">
    <name type="scientific">Lacimonas salitolerans</name>
    <dbReference type="NCBI Taxonomy" id="1323750"/>
    <lineage>
        <taxon>Bacteria</taxon>
        <taxon>Pseudomonadati</taxon>
        <taxon>Pseudomonadota</taxon>
        <taxon>Alphaproteobacteria</taxon>
        <taxon>Rhodobacterales</taxon>
        <taxon>Paracoccaceae</taxon>
        <taxon>Lacimonas</taxon>
    </lineage>
</organism>
<dbReference type="Proteomes" id="UP001597186">
    <property type="component" value="Unassembled WGS sequence"/>
</dbReference>
<gene>
    <name evidence="1" type="ORF">ACFTOW_03285</name>
</gene>
<keyword evidence="2" id="KW-1185">Reference proteome</keyword>
<dbReference type="EMBL" id="JBHUDD010000027">
    <property type="protein sequence ID" value="MFD1508425.1"/>
    <property type="molecule type" value="Genomic_DNA"/>
</dbReference>
<comment type="caution">
    <text evidence="1">The sequence shown here is derived from an EMBL/GenBank/DDBJ whole genome shotgun (WGS) entry which is preliminary data.</text>
</comment>
<protein>
    <submittedName>
        <fullName evidence="1">DUF2332 domain-containing protein</fullName>
    </submittedName>
</protein>
<sequence>MRLKAALRAQGESCAAMGSPFMGRLMRVMADNWPLDRALAARMDLWPGDLGPNGASLPLRLAGGLHALTLLEAAPDLAAAYPPHTVPDAQLLAAVKGAILTHAEFLDRWIDSAPQTNELGRSAVLIAAARWLAARHDLPFVVSELGASAGLNLHFDAYALRVGGRSYGLDDAPMVLTPDWQGPAPASAMPVVSARAGVDLKPLDPANPEDALRLLAYLWPDQPERLARTRAALALPPAPVERADAVDWLETRLTTPMPGHLHLIYHTVAWQYFPAAAQKRGAALIAEAGARATDDAPLAWFGMESDGASPGAALTLRLWPGDLHLSLGRACFHGRWVRWAPQLA</sequence>